<name>A0A8S3TPZ6_MYTED</name>
<comment type="caution">
    <text evidence="3">The sequence shown here is derived from an EMBL/GenBank/DDBJ whole genome shotgun (WGS) entry which is preliminary data.</text>
</comment>
<dbReference type="OrthoDB" id="449340at2759"/>
<evidence type="ECO:0000313" key="4">
    <source>
        <dbReference type="Proteomes" id="UP000683360"/>
    </source>
</evidence>
<comment type="similarity">
    <text evidence="1">Belongs to the type-B carboxylesterase/lipase family.</text>
</comment>
<feature type="domain" description="Carboxylesterase type B" evidence="2">
    <location>
        <begin position="35"/>
        <end position="135"/>
    </location>
</feature>
<evidence type="ECO:0000259" key="2">
    <source>
        <dbReference type="Pfam" id="PF00135"/>
    </source>
</evidence>
<gene>
    <name evidence="3" type="ORF">MEDL_46325</name>
</gene>
<reference evidence="3" key="1">
    <citation type="submission" date="2021-03" db="EMBL/GenBank/DDBJ databases">
        <authorList>
            <person name="Bekaert M."/>
        </authorList>
    </citation>
    <scope>NUCLEOTIDE SEQUENCE</scope>
</reference>
<evidence type="ECO:0000256" key="1">
    <source>
        <dbReference type="ARBA" id="ARBA00005964"/>
    </source>
</evidence>
<protein>
    <submittedName>
        <fullName evidence="3">NLGN</fullName>
    </submittedName>
</protein>
<dbReference type="SUPFAM" id="SSF53474">
    <property type="entry name" value="alpha/beta-Hydrolases"/>
    <property type="match status" value="1"/>
</dbReference>
<evidence type="ECO:0000313" key="3">
    <source>
        <dbReference type="EMBL" id="CAG2233659.1"/>
    </source>
</evidence>
<dbReference type="Gene3D" id="3.40.50.1820">
    <property type="entry name" value="alpha/beta hydrolase"/>
    <property type="match status" value="1"/>
</dbReference>
<dbReference type="PANTHER" id="PTHR43903">
    <property type="entry name" value="NEUROLIGIN"/>
    <property type="match status" value="1"/>
</dbReference>
<dbReference type="InterPro" id="IPR051093">
    <property type="entry name" value="Neuroligin/BSAL"/>
</dbReference>
<dbReference type="InterPro" id="IPR029058">
    <property type="entry name" value="AB_hydrolase_fold"/>
</dbReference>
<accession>A0A8S3TPZ6</accession>
<keyword evidence="4" id="KW-1185">Reference proteome</keyword>
<organism evidence="3 4">
    <name type="scientific">Mytilus edulis</name>
    <name type="common">Blue mussel</name>
    <dbReference type="NCBI Taxonomy" id="6550"/>
    <lineage>
        <taxon>Eukaryota</taxon>
        <taxon>Metazoa</taxon>
        <taxon>Spiralia</taxon>
        <taxon>Lophotrochozoa</taxon>
        <taxon>Mollusca</taxon>
        <taxon>Bivalvia</taxon>
        <taxon>Autobranchia</taxon>
        <taxon>Pteriomorphia</taxon>
        <taxon>Mytilida</taxon>
        <taxon>Mytiloidea</taxon>
        <taxon>Mytilidae</taxon>
        <taxon>Mytilinae</taxon>
        <taxon>Mytilus</taxon>
    </lineage>
</organism>
<dbReference type="Pfam" id="PF00135">
    <property type="entry name" value="COesterase"/>
    <property type="match status" value="1"/>
</dbReference>
<dbReference type="Proteomes" id="UP000683360">
    <property type="component" value="Unassembled WGS sequence"/>
</dbReference>
<dbReference type="EMBL" id="CAJPWZ010002214">
    <property type="protein sequence ID" value="CAG2233659.1"/>
    <property type="molecule type" value="Genomic_DNA"/>
</dbReference>
<proteinExistence type="inferred from homology"/>
<dbReference type="InterPro" id="IPR002018">
    <property type="entry name" value="CarbesteraseB"/>
</dbReference>
<sequence>MTEKEGDGSHIIPPSKNSTSIEMNALVLCSGLDNNPIRNTKYGKIRGRVTTRLPGTEVEEFLGVPYAAPPIKALRFKRPTDPTQWNGIKNTTTVPPACPQPSWSYLSTHKPNFQLSNEDCLFMNIFVPRKTEEIMSNIVALLPAEIYFPQDSISNAFSEKGKYQGANIGSILDRVVSGNINIDDFIQDMTVSQTELKKGTKTVKRWASMNNRSLWVVKELQVIGKFTIRKDFQIGEKIPARMKTTNNGGECVVVRKRPVSGVSVKPASFWKFYDQMTAPKRLEFLQNFKSVRLQSSYFAEDLTPGPEATDDDEFTEKQEWFFKASQPFQQELATL</sequence>
<dbReference type="AlphaFoldDB" id="A0A8S3TPZ6"/>